<accession>A0A089LG43</accession>
<dbReference type="RefSeq" id="WP_042214615.1">
    <property type="nucleotide sequence ID" value="NZ_CP009285.1"/>
</dbReference>
<evidence type="ECO:0000256" key="1">
    <source>
        <dbReference type="ARBA" id="ARBA00004141"/>
    </source>
</evidence>
<evidence type="ECO:0000256" key="2">
    <source>
        <dbReference type="ARBA" id="ARBA00022692"/>
    </source>
</evidence>
<feature type="domain" description="ABC transmembrane type-2" evidence="6">
    <location>
        <begin position="23"/>
        <end position="257"/>
    </location>
</feature>
<keyword evidence="5" id="KW-1003">Cell membrane</keyword>
<gene>
    <name evidence="7" type="ORF">PBOR_20630</name>
</gene>
<dbReference type="Pfam" id="PF01061">
    <property type="entry name" value="ABC2_membrane"/>
    <property type="match status" value="1"/>
</dbReference>
<dbReference type="OrthoDB" id="1414986at2"/>
<feature type="transmembrane region" description="Helical" evidence="5">
    <location>
        <begin position="64"/>
        <end position="85"/>
    </location>
</feature>
<dbReference type="GO" id="GO:0043190">
    <property type="term" value="C:ATP-binding cassette (ABC) transporter complex"/>
    <property type="evidence" value="ECO:0007669"/>
    <property type="project" value="InterPro"/>
</dbReference>
<dbReference type="KEGG" id="pbd:PBOR_20630"/>
<evidence type="ECO:0000256" key="4">
    <source>
        <dbReference type="ARBA" id="ARBA00023136"/>
    </source>
</evidence>
<dbReference type="Proteomes" id="UP000029518">
    <property type="component" value="Chromosome"/>
</dbReference>
<comment type="similarity">
    <text evidence="5">Belongs to the ABC-2 integral membrane protein family.</text>
</comment>
<dbReference type="PROSITE" id="PS51012">
    <property type="entry name" value="ABC_TM2"/>
    <property type="match status" value="1"/>
</dbReference>
<evidence type="ECO:0000256" key="5">
    <source>
        <dbReference type="RuleBase" id="RU361157"/>
    </source>
</evidence>
<dbReference type="InterPro" id="IPR047817">
    <property type="entry name" value="ABC2_TM_bact-type"/>
</dbReference>
<keyword evidence="2 5" id="KW-0812">Transmembrane</keyword>
<comment type="subcellular location">
    <subcellularLocation>
        <location evidence="5">Cell membrane</location>
        <topology evidence="5">Multi-pass membrane protein</topology>
    </subcellularLocation>
    <subcellularLocation>
        <location evidence="1">Membrane</location>
        <topology evidence="1">Multi-pass membrane protein</topology>
    </subcellularLocation>
</comment>
<evidence type="ECO:0000259" key="6">
    <source>
        <dbReference type="PROSITE" id="PS51012"/>
    </source>
</evidence>
<organism evidence="7 8">
    <name type="scientific">Paenibacillus borealis</name>
    <dbReference type="NCBI Taxonomy" id="160799"/>
    <lineage>
        <taxon>Bacteria</taxon>
        <taxon>Bacillati</taxon>
        <taxon>Bacillota</taxon>
        <taxon>Bacilli</taxon>
        <taxon>Bacillales</taxon>
        <taxon>Paenibacillaceae</taxon>
        <taxon>Paenibacillus</taxon>
    </lineage>
</organism>
<feature type="transmembrane region" description="Helical" evidence="5">
    <location>
        <begin position="20"/>
        <end position="44"/>
    </location>
</feature>
<reference evidence="7" key="1">
    <citation type="submission" date="2014-08" db="EMBL/GenBank/DDBJ databases">
        <title>Comparative genomics of the Paenibacillus odorifer group.</title>
        <authorList>
            <person name="den Bakker H.C."/>
            <person name="Tsai Y.-C.Y.-C."/>
            <person name="Martin N."/>
            <person name="Korlach J."/>
            <person name="Wiedmann M."/>
        </authorList>
    </citation>
    <scope>NUCLEOTIDE SEQUENCE [LARGE SCALE GENOMIC DNA]</scope>
    <source>
        <strain evidence="7">DSM 13188</strain>
    </source>
</reference>
<proteinExistence type="inferred from homology"/>
<name>A0A089LG43_PAEBO</name>
<keyword evidence="5" id="KW-0813">Transport</keyword>
<dbReference type="InterPro" id="IPR013525">
    <property type="entry name" value="ABC2_TM"/>
</dbReference>
<dbReference type="InterPro" id="IPR000412">
    <property type="entry name" value="ABC_2_transport"/>
</dbReference>
<keyword evidence="4 5" id="KW-0472">Membrane</keyword>
<feature type="transmembrane region" description="Helical" evidence="5">
    <location>
        <begin position="236"/>
        <end position="254"/>
    </location>
</feature>
<dbReference type="GO" id="GO:0140359">
    <property type="term" value="F:ABC-type transporter activity"/>
    <property type="evidence" value="ECO:0007669"/>
    <property type="project" value="InterPro"/>
</dbReference>
<dbReference type="PANTHER" id="PTHR43229:SF6">
    <property type="entry name" value="ABC-TYPE MULTIDRUG TRANSPORT SYSTEM, PERMEASE COMPONENT"/>
    <property type="match status" value="1"/>
</dbReference>
<protein>
    <recommendedName>
        <fullName evidence="5">Transport permease protein</fullName>
    </recommendedName>
</protein>
<dbReference type="InterPro" id="IPR051784">
    <property type="entry name" value="Nod_factor_ABC_transporter"/>
</dbReference>
<feature type="transmembrane region" description="Helical" evidence="5">
    <location>
        <begin position="145"/>
        <end position="166"/>
    </location>
</feature>
<evidence type="ECO:0000256" key="3">
    <source>
        <dbReference type="ARBA" id="ARBA00022989"/>
    </source>
</evidence>
<dbReference type="PANTHER" id="PTHR43229">
    <property type="entry name" value="NODULATION PROTEIN J"/>
    <property type="match status" value="1"/>
</dbReference>
<evidence type="ECO:0000313" key="8">
    <source>
        <dbReference type="Proteomes" id="UP000029518"/>
    </source>
</evidence>
<dbReference type="EMBL" id="CP009285">
    <property type="protein sequence ID" value="AIQ59070.1"/>
    <property type="molecule type" value="Genomic_DNA"/>
</dbReference>
<dbReference type="AlphaFoldDB" id="A0A089LG43"/>
<evidence type="ECO:0000313" key="7">
    <source>
        <dbReference type="EMBL" id="AIQ59070.1"/>
    </source>
</evidence>
<dbReference type="HOGENOM" id="CLU_089201_0_0_9"/>
<feature type="transmembrane region" description="Helical" evidence="5">
    <location>
        <begin position="178"/>
        <end position="196"/>
    </location>
</feature>
<dbReference type="PIRSF" id="PIRSF006648">
    <property type="entry name" value="DrrB"/>
    <property type="match status" value="1"/>
</dbReference>
<keyword evidence="3 5" id="KW-1133">Transmembrane helix</keyword>
<feature type="transmembrane region" description="Helical" evidence="5">
    <location>
        <begin position="120"/>
        <end position="139"/>
    </location>
</feature>
<keyword evidence="8" id="KW-1185">Reference proteome</keyword>
<sequence length="265" mass="29607">MWQTAIATAVRNQRSNLRAFPWNFTLGHIIEGAYLVLVAYFSYVYLIQGDLDDKFALYTGTHNYLAFAIIGGTLNIFCVSMMMNVSRSLITEWREGTLEALLLSPSSRNGYFLGTAVQQFYRSGLILAAVLAFGILAGLRLPVPHLLSVLAGAFLFILSTYAMALVMGSVMLLTRDTYIVQNTLFTVMTLLCGFQFPRQYLPRFLQIAAEIFPLTTSLQLLRGALLTGETVSLTDLLPALLLSLVYIAVGLWCISRVERRLFEKF</sequence>